<evidence type="ECO:0000256" key="1">
    <source>
        <dbReference type="PROSITE-ProRule" id="PRU00339"/>
    </source>
</evidence>
<feature type="transmembrane region" description="Helical" evidence="2">
    <location>
        <begin position="28"/>
        <end position="48"/>
    </location>
</feature>
<reference evidence="3" key="1">
    <citation type="submission" date="2024-05" db="EMBL/GenBank/DDBJ databases">
        <title>Planctomycetes of the genus Singulisphaera possess chitinolytic capabilities.</title>
        <authorList>
            <person name="Ivanova A."/>
        </authorList>
    </citation>
    <scope>NUCLEOTIDE SEQUENCE</scope>
    <source>
        <strain evidence="3">Ch08T</strain>
    </source>
</reference>
<keyword evidence="1" id="KW-0802">TPR repeat</keyword>
<dbReference type="EMBL" id="CP155447">
    <property type="protein sequence ID" value="XBH03469.1"/>
    <property type="molecule type" value="Genomic_DNA"/>
</dbReference>
<dbReference type="InterPro" id="IPR011990">
    <property type="entry name" value="TPR-like_helical_dom_sf"/>
</dbReference>
<accession>A0AAU7CDQ3</accession>
<evidence type="ECO:0000313" key="3">
    <source>
        <dbReference type="EMBL" id="XBH03469.1"/>
    </source>
</evidence>
<dbReference type="RefSeq" id="WP_406696203.1">
    <property type="nucleotide sequence ID" value="NZ_CP155447.1"/>
</dbReference>
<protein>
    <submittedName>
        <fullName evidence="3">Tetratricopeptide repeat protein</fullName>
    </submittedName>
</protein>
<feature type="transmembrane region" description="Helical" evidence="2">
    <location>
        <begin position="392"/>
        <end position="411"/>
    </location>
</feature>
<feature type="repeat" description="TPR" evidence="1">
    <location>
        <begin position="569"/>
        <end position="602"/>
    </location>
</feature>
<dbReference type="Pfam" id="PF13432">
    <property type="entry name" value="TPR_16"/>
    <property type="match status" value="1"/>
</dbReference>
<sequence>MSVVVPLIMLAWIPVVLALFGRVGPMRAALIAPIAAWLFLPVVGFPLMGLPDYTKTTSTTMGLLLGMLIFDSARLLGLRPHWIDLPMLAWCLCPFASSVSNGLGVYDGLSGSVDQCMTWGLPYLVGKSYFGDLDGLRQLATGIIVGGLVYIPLCLWEIRMSPQLHATVYGFNPHSFAQTMRYGGYRPQVFMQHGLEVGMWMAAASLAGFWLWATGTIRRVWGVGFGHYLLALTMTTILCKSTGTLVLLAAGVAIFIAIKWSKSRIPVLILLAITPLYSYTRATGLWSGSELVSLSRATVGVDREQSLQFRLDNENMLISKALQRPLFGWGGWGRARVYDEQGRDISITDGLWIIALGNHGFVGLVSINMFMLMPLALLLWRYPVCRWLEPNVAPTAVLAVLIALYSIDCLMNGMINPIYTMVIGGLTALGNRRPTAGVDLRDAPDTMEGAREDENLLLDAVQLQSQRVLDHPEDSEHSRDLALSYEALGRFLKNHGRVREAQMAWNHALDLWTELTTQFPACCEYRNNLADGQNNMAWLLASSLDVENRNPSIAVQLAQSIVESSPERAAYWNTLGAAHYRAGDYPAAIEALERSIELSSESSGFDLLLLAMAYWRRGDKGRARSWYKSGESAIQATYGLQLICTDLHKLYDEATVLISHDSRDDRDEVRERLG</sequence>
<dbReference type="InterPro" id="IPR019734">
    <property type="entry name" value="TPR_rpt"/>
</dbReference>
<feature type="transmembrane region" description="Helical" evidence="2">
    <location>
        <begin position="361"/>
        <end position="380"/>
    </location>
</feature>
<feature type="transmembrane region" description="Helical" evidence="2">
    <location>
        <begin position="136"/>
        <end position="156"/>
    </location>
</feature>
<feature type="transmembrane region" description="Helical" evidence="2">
    <location>
        <begin position="195"/>
        <end position="213"/>
    </location>
</feature>
<name>A0AAU7CDQ3_9BACT</name>
<evidence type="ECO:0000256" key="2">
    <source>
        <dbReference type="SAM" id="Phobius"/>
    </source>
</evidence>
<dbReference type="PROSITE" id="PS50005">
    <property type="entry name" value="TPR"/>
    <property type="match status" value="1"/>
</dbReference>
<keyword evidence="2" id="KW-0812">Transmembrane</keyword>
<dbReference type="Gene3D" id="1.25.40.10">
    <property type="entry name" value="Tetratricopeptide repeat domain"/>
    <property type="match status" value="1"/>
</dbReference>
<organism evidence="3">
    <name type="scientific">Singulisphaera sp. Ch08</name>
    <dbReference type="NCBI Taxonomy" id="3120278"/>
    <lineage>
        <taxon>Bacteria</taxon>
        <taxon>Pseudomonadati</taxon>
        <taxon>Planctomycetota</taxon>
        <taxon>Planctomycetia</taxon>
        <taxon>Isosphaerales</taxon>
        <taxon>Isosphaeraceae</taxon>
        <taxon>Singulisphaera</taxon>
    </lineage>
</organism>
<feature type="transmembrane region" description="Helical" evidence="2">
    <location>
        <begin position="225"/>
        <end position="258"/>
    </location>
</feature>
<keyword evidence="2" id="KW-1133">Transmembrane helix</keyword>
<dbReference type="AlphaFoldDB" id="A0AAU7CDQ3"/>
<dbReference type="SUPFAM" id="SSF48452">
    <property type="entry name" value="TPR-like"/>
    <property type="match status" value="1"/>
</dbReference>
<proteinExistence type="predicted"/>
<gene>
    <name evidence="3" type="ORF">V5E97_34965</name>
</gene>
<keyword evidence="2" id="KW-0472">Membrane</keyword>
<dbReference type="SMART" id="SM00028">
    <property type="entry name" value="TPR"/>
    <property type="match status" value="2"/>
</dbReference>